<feature type="region of interest" description="Disordered" evidence="9">
    <location>
        <begin position="85"/>
        <end position="115"/>
    </location>
</feature>
<evidence type="ECO:0000256" key="3">
    <source>
        <dbReference type="ARBA" id="ARBA00022517"/>
    </source>
</evidence>
<reference evidence="11 12" key="1">
    <citation type="journal article" date="2011" name="Nature">
        <title>Genome sequencing reveals insights into physiology and longevity of the naked mole rat.</title>
        <authorList>
            <person name="Kim E.B."/>
            <person name="Fang X."/>
            <person name="Fushan A.A."/>
            <person name="Huang Z."/>
            <person name="Lobanov A.V."/>
            <person name="Han L."/>
            <person name="Marino S.M."/>
            <person name="Sun X."/>
            <person name="Turanov A.A."/>
            <person name="Yang P."/>
            <person name="Yim S.H."/>
            <person name="Zhao X."/>
            <person name="Kasaikina M.V."/>
            <person name="Stoletzki N."/>
            <person name="Peng C."/>
            <person name="Polak P."/>
            <person name="Xiong Z."/>
            <person name="Kiezun A."/>
            <person name="Zhu Y."/>
            <person name="Chen Y."/>
            <person name="Kryukov G.V."/>
            <person name="Zhang Q."/>
            <person name="Peshkin L."/>
            <person name="Yang L."/>
            <person name="Bronson R.T."/>
            <person name="Buffenstein R."/>
            <person name="Wang B."/>
            <person name="Han C."/>
            <person name="Li Q."/>
            <person name="Chen L."/>
            <person name="Zhao W."/>
            <person name="Sunyaev S.R."/>
            <person name="Park T.J."/>
            <person name="Zhang G."/>
            <person name="Wang J."/>
            <person name="Gladyshev V.N."/>
        </authorList>
    </citation>
    <scope>NUCLEOTIDE SEQUENCE [LARGE SCALE GENOMIC DNA]</scope>
</reference>
<evidence type="ECO:0000256" key="2">
    <source>
        <dbReference type="ARBA" id="ARBA00009344"/>
    </source>
</evidence>
<dbReference type="GO" id="GO:0032040">
    <property type="term" value="C:small-subunit processome"/>
    <property type="evidence" value="ECO:0007669"/>
    <property type="project" value="TreeGrafter"/>
</dbReference>
<dbReference type="InterPro" id="IPR024166">
    <property type="entry name" value="rRNA_assembly_KRR1"/>
</dbReference>
<dbReference type="PANTHER" id="PTHR12581">
    <property type="entry name" value="HIV-1 REV BINDING PROTEIN 2, 3"/>
    <property type="match status" value="1"/>
</dbReference>
<organism evidence="11 12">
    <name type="scientific">Heterocephalus glaber</name>
    <name type="common">Naked mole rat</name>
    <dbReference type="NCBI Taxonomy" id="10181"/>
    <lineage>
        <taxon>Eukaryota</taxon>
        <taxon>Metazoa</taxon>
        <taxon>Chordata</taxon>
        <taxon>Craniata</taxon>
        <taxon>Vertebrata</taxon>
        <taxon>Euteleostomi</taxon>
        <taxon>Mammalia</taxon>
        <taxon>Eutheria</taxon>
        <taxon>Euarchontoglires</taxon>
        <taxon>Glires</taxon>
        <taxon>Rodentia</taxon>
        <taxon>Hystricomorpha</taxon>
        <taxon>Bathyergidae</taxon>
        <taxon>Heterocephalus</taxon>
    </lineage>
</organism>
<dbReference type="InterPro" id="IPR036612">
    <property type="entry name" value="KH_dom_type_1_sf"/>
</dbReference>
<keyword evidence="7" id="KW-0687">Ribonucleoprotein</keyword>
<proteinExistence type="inferred from homology"/>
<comment type="subcellular location">
    <subcellularLocation>
        <location evidence="1">Nucleus</location>
        <location evidence="1">Nucleolus</location>
    </subcellularLocation>
</comment>
<name>G5B3I1_HETGA</name>
<evidence type="ECO:0000313" key="12">
    <source>
        <dbReference type="Proteomes" id="UP000006813"/>
    </source>
</evidence>
<keyword evidence="3" id="KW-0690">Ribosome biogenesis</keyword>
<sequence>MNFAARNRSHRTEHLNATLGLIEGSMTVCTTKKTSDPYIIIRARDLIKLLPESQIDKELASGEYFLKANQKKRQKMEAIKAKQAEALSKRQEERNKAFITPKEKPVAKPKEASTETKIDVATIKEKVKKAKSKKLGALTTEEVKLKLEADEKKKKKKSNIKIPDLELLIYESTSFCKGF</sequence>
<feature type="domain" description="KRR1 small subunit processome component first KH" evidence="10">
    <location>
        <begin position="11"/>
        <end position="52"/>
    </location>
</feature>
<evidence type="ECO:0000313" key="11">
    <source>
        <dbReference type="EMBL" id="EHB03842.1"/>
    </source>
</evidence>
<dbReference type="STRING" id="10181.G5B3I1"/>
<evidence type="ECO:0000256" key="8">
    <source>
        <dbReference type="ARBA" id="ARBA00032993"/>
    </source>
</evidence>
<dbReference type="GO" id="GO:0006364">
    <property type="term" value="P:rRNA processing"/>
    <property type="evidence" value="ECO:0007669"/>
    <property type="project" value="UniProtKB-KW"/>
</dbReference>
<evidence type="ECO:0000256" key="5">
    <source>
        <dbReference type="ARBA" id="ARBA00022884"/>
    </source>
</evidence>
<dbReference type="EMBL" id="JH168256">
    <property type="protein sequence ID" value="EHB03842.1"/>
    <property type="molecule type" value="Genomic_DNA"/>
</dbReference>
<evidence type="ECO:0000259" key="10">
    <source>
        <dbReference type="Pfam" id="PF17903"/>
    </source>
</evidence>
<dbReference type="GO" id="GO:0003723">
    <property type="term" value="F:RNA binding"/>
    <property type="evidence" value="ECO:0007669"/>
    <property type="project" value="UniProtKB-KW"/>
</dbReference>
<dbReference type="Gene3D" id="3.30.1370.10">
    <property type="entry name" value="K Homology domain, type 1"/>
    <property type="match status" value="1"/>
</dbReference>
<dbReference type="InterPro" id="IPR041174">
    <property type="entry name" value="KRR1-like_KH1"/>
</dbReference>
<dbReference type="InParanoid" id="G5B3I1"/>
<gene>
    <name evidence="11" type="ORF">GW7_20261</name>
</gene>
<keyword evidence="4" id="KW-0698">rRNA processing</keyword>
<dbReference type="Proteomes" id="UP000006813">
    <property type="component" value="Unassembled WGS sequence"/>
</dbReference>
<comment type="similarity">
    <text evidence="2">Belongs to the KRR1 family.</text>
</comment>
<protein>
    <recommendedName>
        <fullName evidence="8">KRR-R motif-containing protein 1</fullName>
    </recommendedName>
</protein>
<evidence type="ECO:0000256" key="4">
    <source>
        <dbReference type="ARBA" id="ARBA00022552"/>
    </source>
</evidence>
<evidence type="ECO:0000256" key="7">
    <source>
        <dbReference type="ARBA" id="ARBA00023274"/>
    </source>
</evidence>
<keyword evidence="6" id="KW-0539">Nucleus</keyword>
<dbReference type="AlphaFoldDB" id="G5B3I1"/>
<evidence type="ECO:0000256" key="1">
    <source>
        <dbReference type="ARBA" id="ARBA00004604"/>
    </source>
</evidence>
<evidence type="ECO:0000256" key="6">
    <source>
        <dbReference type="ARBA" id="ARBA00023242"/>
    </source>
</evidence>
<accession>G5B3I1</accession>
<keyword evidence="5" id="KW-0694">RNA-binding</keyword>
<evidence type="ECO:0000256" key="9">
    <source>
        <dbReference type="SAM" id="MobiDB-lite"/>
    </source>
</evidence>
<dbReference type="PANTHER" id="PTHR12581:SF0">
    <property type="entry name" value="KRR1 SMALL SUBUNIT PROCESSOME COMPONENT HOMOLOG"/>
    <property type="match status" value="1"/>
</dbReference>
<dbReference type="Pfam" id="PF17903">
    <property type="entry name" value="KH_KRR1_1st"/>
    <property type="match status" value="1"/>
</dbReference>